<feature type="region of interest" description="Disordered" evidence="6">
    <location>
        <begin position="600"/>
        <end position="629"/>
    </location>
</feature>
<dbReference type="Pfam" id="PF26491">
    <property type="entry name" value="WH_Halo"/>
    <property type="match status" value="1"/>
</dbReference>
<feature type="compositionally biased region" description="Basic and acidic residues" evidence="6">
    <location>
        <begin position="540"/>
        <end position="550"/>
    </location>
</feature>
<evidence type="ECO:0000256" key="1">
    <source>
        <dbReference type="ARBA" id="ARBA00007816"/>
    </source>
</evidence>
<dbReference type="EMBL" id="JBHUDM010000002">
    <property type="protein sequence ID" value="MFD1641692.1"/>
    <property type="molecule type" value="Genomic_DNA"/>
</dbReference>
<accession>A0ABD6D6F1</accession>
<dbReference type="Proteomes" id="UP001597052">
    <property type="component" value="Unassembled WGS sequence"/>
</dbReference>
<keyword evidence="9" id="KW-0547">Nucleotide-binding</keyword>
<feature type="domain" description="Helicase HerA central" evidence="7">
    <location>
        <begin position="24"/>
        <end position="111"/>
    </location>
</feature>
<organism evidence="9 10">
    <name type="scientific">Halohasta litorea</name>
    <dbReference type="NCBI Taxonomy" id="869891"/>
    <lineage>
        <taxon>Archaea</taxon>
        <taxon>Methanobacteriati</taxon>
        <taxon>Methanobacteriota</taxon>
        <taxon>Stenosarchaea group</taxon>
        <taxon>Halobacteria</taxon>
        <taxon>Halobacteriales</taxon>
        <taxon>Haloferacaceae</taxon>
        <taxon>Halohasta</taxon>
    </lineage>
</organism>
<dbReference type="InterPro" id="IPR027417">
    <property type="entry name" value="P-loop_NTPase"/>
</dbReference>
<feature type="domain" description="Winged helix" evidence="8">
    <location>
        <begin position="562"/>
        <end position="684"/>
    </location>
</feature>
<feature type="compositionally biased region" description="Polar residues" evidence="6">
    <location>
        <begin position="377"/>
        <end position="386"/>
    </location>
</feature>
<keyword evidence="9" id="KW-0067">ATP-binding</keyword>
<reference evidence="9 10" key="1">
    <citation type="journal article" date="2019" name="Int. J. Syst. Evol. Microbiol.">
        <title>The Global Catalogue of Microorganisms (GCM) 10K type strain sequencing project: providing services to taxonomists for standard genome sequencing and annotation.</title>
        <authorList>
            <consortium name="The Broad Institute Genomics Platform"/>
            <consortium name="The Broad Institute Genome Sequencing Center for Infectious Disease"/>
            <person name="Wu L."/>
            <person name="Ma J."/>
        </authorList>
    </citation>
    <scope>NUCLEOTIDE SEQUENCE [LARGE SCALE GENOMIC DNA]</scope>
    <source>
        <strain evidence="9 10">CGMCC 1.10593</strain>
    </source>
</reference>
<proteinExistence type="inferred from homology"/>
<feature type="region of interest" description="Disordered" evidence="6">
    <location>
        <begin position="679"/>
        <end position="705"/>
    </location>
</feature>
<evidence type="ECO:0000259" key="7">
    <source>
        <dbReference type="Pfam" id="PF01935"/>
    </source>
</evidence>
<dbReference type="PANTHER" id="PTHR42957">
    <property type="entry name" value="HELICASE MJ1565-RELATED"/>
    <property type="match status" value="1"/>
</dbReference>
<dbReference type="InterPro" id="IPR002789">
    <property type="entry name" value="HerA_central"/>
</dbReference>
<evidence type="ECO:0000256" key="6">
    <source>
        <dbReference type="SAM" id="MobiDB-lite"/>
    </source>
</evidence>
<evidence type="ECO:0000256" key="3">
    <source>
        <dbReference type="ARBA" id="ARBA00048954"/>
    </source>
</evidence>
<name>A0ABD6D6F1_9EURY</name>
<comment type="catalytic activity">
    <reaction evidence="2">
        <text>Couples ATP hydrolysis with the unwinding of duplex DNA by translocating in the 3'-5' direction.</text>
        <dbReference type="EC" id="5.6.2.4"/>
    </reaction>
</comment>
<sequence length="705" mass="76280">MSDEETITVADVSSGPGGAPDTAAGTPVDLPVVDILTGRGFVTGKSGSGKSNTVSVMLENLLDNNFPVLVVDSDGEYYGLKEEYEVLHVGADDECDIQVTADHAEKIASLALEENIPIILDVSGYLDDDDADELVLETTRHLFAKEKKLKKPFLVVIEECHEYIPEQSGMGEAGKMLIKIGKRGRKHGLGIVGISQRPADVKKDFITQCDWLVWHRLTWRNDTKVVGRILGSEYADAIEEMGDGEGFLVADWASDIQRVQFHRKRTFDAGATPGLEDFERPELKSVSGDLVSELTEISDEKERRESEIADLKQELEKKDARIQQLEQELEEARDLSRMADQFAQALLQRSEAPHRGGQGRNLNRPAEQADIDDYQPGGSTDDSSADGTAPGFDPLIAEAEPDREEADSGETPATPSESAAPTDEPVADDPMAALGTDTTDTTTTDDGSAPTDDRAETADGEKIPTDPVEALRSGVFDGPDGVSPFADSDDASAGEPPEGTPDDEASFEALDDEAAFNGSAGGAPIDPGPVDPSQVSGPSEAERTTPKEEAEFGTVTRQEIAEEAMQFAEAVELGTRDAVVDELRERIEELPDHSVGMLRHYREAGESDPRTAHDAAGGDDDQQLAYSRNRPLRQAQLIRHVGRGRYAYAVPELIREAYAYQLDDEAVASMVQSIEAAFRESVADPRDGDSETPEEPSDSEGVFGF</sequence>
<dbReference type="GO" id="GO:0043139">
    <property type="term" value="F:5'-3' DNA helicase activity"/>
    <property type="evidence" value="ECO:0007669"/>
    <property type="project" value="UniProtKB-EC"/>
</dbReference>
<evidence type="ECO:0000313" key="10">
    <source>
        <dbReference type="Proteomes" id="UP001597052"/>
    </source>
</evidence>
<dbReference type="Gene3D" id="1.20.5.170">
    <property type="match status" value="1"/>
</dbReference>
<dbReference type="PANTHER" id="PTHR42957:SF1">
    <property type="entry name" value="HELICASE MJ1565-RELATED"/>
    <property type="match status" value="1"/>
</dbReference>
<evidence type="ECO:0000256" key="4">
    <source>
        <dbReference type="ARBA" id="ARBA00048988"/>
    </source>
</evidence>
<feature type="compositionally biased region" description="Basic and acidic residues" evidence="6">
    <location>
        <begin position="451"/>
        <end position="464"/>
    </location>
</feature>
<protein>
    <submittedName>
        <fullName evidence="9">Helicase HerA domain-containing protein</fullName>
    </submittedName>
</protein>
<keyword evidence="5" id="KW-0175">Coiled coil</keyword>
<feature type="compositionally biased region" description="Acidic residues" evidence="6">
    <location>
        <begin position="399"/>
        <end position="408"/>
    </location>
</feature>
<keyword evidence="9" id="KW-0378">Hydrolase</keyword>
<comment type="similarity">
    <text evidence="1">Belongs to the HerA family.</text>
</comment>
<dbReference type="SUPFAM" id="SSF52540">
    <property type="entry name" value="P-loop containing nucleoside triphosphate hydrolases"/>
    <property type="match status" value="1"/>
</dbReference>
<comment type="catalytic activity">
    <reaction evidence="3">
        <text>ATP + H2O = ADP + phosphate + H(+)</text>
        <dbReference type="Rhea" id="RHEA:13065"/>
        <dbReference type="ChEBI" id="CHEBI:15377"/>
        <dbReference type="ChEBI" id="CHEBI:15378"/>
        <dbReference type="ChEBI" id="CHEBI:30616"/>
        <dbReference type="ChEBI" id="CHEBI:43474"/>
        <dbReference type="ChEBI" id="CHEBI:456216"/>
        <dbReference type="EC" id="5.6.2.3"/>
    </reaction>
</comment>
<feature type="region of interest" description="Disordered" evidence="6">
    <location>
        <begin position="349"/>
        <end position="555"/>
    </location>
</feature>
<dbReference type="RefSeq" id="WP_256396709.1">
    <property type="nucleotide sequence ID" value="NZ_JANHDJ010000005.1"/>
</dbReference>
<feature type="compositionally biased region" description="Basic and acidic residues" evidence="6">
    <location>
        <begin position="600"/>
        <end position="613"/>
    </location>
</feature>
<keyword evidence="10" id="KW-1185">Reference proteome</keyword>
<evidence type="ECO:0000256" key="2">
    <source>
        <dbReference type="ARBA" id="ARBA00034617"/>
    </source>
</evidence>
<comment type="catalytic activity">
    <reaction evidence="4">
        <text>ATP + H2O = ADP + phosphate + H(+)</text>
        <dbReference type="Rhea" id="RHEA:13065"/>
        <dbReference type="ChEBI" id="CHEBI:15377"/>
        <dbReference type="ChEBI" id="CHEBI:15378"/>
        <dbReference type="ChEBI" id="CHEBI:30616"/>
        <dbReference type="ChEBI" id="CHEBI:43474"/>
        <dbReference type="ChEBI" id="CHEBI:456216"/>
        <dbReference type="EC" id="5.6.2.4"/>
    </reaction>
</comment>
<feature type="compositionally biased region" description="Basic and acidic residues" evidence="6">
    <location>
        <begin position="679"/>
        <end position="689"/>
    </location>
</feature>
<keyword evidence="9" id="KW-0347">Helicase</keyword>
<dbReference type="Pfam" id="PF01935">
    <property type="entry name" value="DUF87"/>
    <property type="match status" value="1"/>
</dbReference>
<feature type="region of interest" description="Disordered" evidence="6">
    <location>
        <begin position="1"/>
        <end position="26"/>
    </location>
</feature>
<feature type="compositionally biased region" description="Acidic residues" evidence="6">
    <location>
        <begin position="500"/>
        <end position="514"/>
    </location>
</feature>
<dbReference type="InterPro" id="IPR058885">
    <property type="entry name" value="WHD_halobact"/>
</dbReference>
<evidence type="ECO:0000313" key="9">
    <source>
        <dbReference type="EMBL" id="MFD1641692.1"/>
    </source>
</evidence>
<dbReference type="AlphaFoldDB" id="A0ABD6D6F1"/>
<dbReference type="Gene3D" id="3.40.50.300">
    <property type="entry name" value="P-loop containing nucleotide triphosphate hydrolases"/>
    <property type="match status" value="1"/>
</dbReference>
<comment type="caution">
    <text evidence="9">The sequence shown here is derived from an EMBL/GenBank/DDBJ whole genome shotgun (WGS) entry which is preliminary data.</text>
</comment>
<gene>
    <name evidence="9" type="ORF">ACFSBW_07375</name>
</gene>
<evidence type="ECO:0000256" key="5">
    <source>
        <dbReference type="SAM" id="Coils"/>
    </source>
</evidence>
<feature type="compositionally biased region" description="Low complexity" evidence="6">
    <location>
        <begin position="436"/>
        <end position="446"/>
    </location>
</feature>
<evidence type="ECO:0000259" key="8">
    <source>
        <dbReference type="Pfam" id="PF26491"/>
    </source>
</evidence>
<feature type="coiled-coil region" evidence="5">
    <location>
        <begin position="294"/>
        <end position="345"/>
    </location>
</feature>
<dbReference type="GO" id="GO:0043138">
    <property type="term" value="F:3'-5' DNA helicase activity"/>
    <property type="evidence" value="ECO:0007669"/>
    <property type="project" value="UniProtKB-EC"/>
</dbReference>
<dbReference type="InterPro" id="IPR008571">
    <property type="entry name" value="HerA-like"/>
</dbReference>